<proteinExistence type="predicted"/>
<keyword evidence="2" id="KW-1185">Reference proteome</keyword>
<reference evidence="1" key="1">
    <citation type="submission" date="2022-08" db="EMBL/GenBank/DDBJ databases">
        <title>Genome Sequence of Lecanicillium fungicola.</title>
        <authorList>
            <person name="Buettner E."/>
        </authorList>
    </citation>
    <scope>NUCLEOTIDE SEQUENCE</scope>
    <source>
        <strain evidence="1">Babe33</strain>
    </source>
</reference>
<evidence type="ECO:0000313" key="1">
    <source>
        <dbReference type="EMBL" id="KAJ2978919.1"/>
    </source>
</evidence>
<protein>
    <submittedName>
        <fullName evidence="1">Uncharacterized protein</fullName>
    </submittedName>
</protein>
<evidence type="ECO:0000313" key="2">
    <source>
        <dbReference type="Proteomes" id="UP001143910"/>
    </source>
</evidence>
<organism evidence="1 2">
    <name type="scientific">Zarea fungicola</name>
    <dbReference type="NCBI Taxonomy" id="93591"/>
    <lineage>
        <taxon>Eukaryota</taxon>
        <taxon>Fungi</taxon>
        <taxon>Dikarya</taxon>
        <taxon>Ascomycota</taxon>
        <taxon>Pezizomycotina</taxon>
        <taxon>Sordariomycetes</taxon>
        <taxon>Hypocreomycetidae</taxon>
        <taxon>Hypocreales</taxon>
        <taxon>Cordycipitaceae</taxon>
        <taxon>Zarea</taxon>
    </lineage>
</organism>
<name>A0ACC1NJ22_9HYPO</name>
<gene>
    <name evidence="1" type="ORF">NQ176_g3551</name>
</gene>
<accession>A0ACC1NJ22</accession>
<sequence>MLAPPAVCRLWSRLNDVLRDTCSHFFLANGLDDSHNWSPWILLYLLDQSHTYAGPSLPLPIPCMFAFLAIFHGWGAWVNALVLTLGEGYFITQILYEGFFVDECRVDVYDATLIQNSLSDLVAPHRVLYPDAPDAVKALGKPTSPAIYTPWSIIQIVELVVFLPLNLIPYVGTPAFIVITGARLGKLAHYRWFQLRGLSKAEQKKELKRLGWENVWFGLVAMILELIPILSFFFLLTTSTGAALWTVRMEREARQRDLEASADLAAPPPYTDSVV</sequence>
<dbReference type="EMBL" id="JANJQO010000331">
    <property type="protein sequence ID" value="KAJ2978919.1"/>
    <property type="molecule type" value="Genomic_DNA"/>
</dbReference>
<dbReference type="Proteomes" id="UP001143910">
    <property type="component" value="Unassembled WGS sequence"/>
</dbReference>
<comment type="caution">
    <text evidence="1">The sequence shown here is derived from an EMBL/GenBank/DDBJ whole genome shotgun (WGS) entry which is preliminary data.</text>
</comment>